<feature type="non-terminal residue" evidence="1">
    <location>
        <position position="1"/>
    </location>
</feature>
<protein>
    <submittedName>
        <fullName evidence="1">14229_t:CDS:1</fullName>
    </submittedName>
</protein>
<feature type="non-terminal residue" evidence="1">
    <location>
        <position position="105"/>
    </location>
</feature>
<sequence>VVAHQNLRQGINMPLPNNHIFDIYMNEIVFSTSKISAKLFKTLTIEPESNVRVYICFQPLPSREIQKSLDNSLKDSELDYHQTVILKAECKIPSLRVNYEDLALT</sequence>
<proteinExistence type="predicted"/>
<dbReference type="Proteomes" id="UP000789901">
    <property type="component" value="Unassembled WGS sequence"/>
</dbReference>
<name>A0ABN7XFC6_GIGMA</name>
<evidence type="ECO:0000313" key="1">
    <source>
        <dbReference type="EMBL" id="CAG8853632.1"/>
    </source>
</evidence>
<reference evidence="1 2" key="1">
    <citation type="submission" date="2021-06" db="EMBL/GenBank/DDBJ databases">
        <authorList>
            <person name="Kallberg Y."/>
            <person name="Tangrot J."/>
            <person name="Rosling A."/>
        </authorList>
    </citation>
    <scope>NUCLEOTIDE SEQUENCE [LARGE SCALE GENOMIC DNA]</scope>
    <source>
        <strain evidence="1 2">120-4 pot B 10/14</strain>
    </source>
</reference>
<evidence type="ECO:0000313" key="2">
    <source>
        <dbReference type="Proteomes" id="UP000789901"/>
    </source>
</evidence>
<accession>A0ABN7XFC6</accession>
<comment type="caution">
    <text evidence="1">The sequence shown here is derived from an EMBL/GenBank/DDBJ whole genome shotgun (WGS) entry which is preliminary data.</text>
</comment>
<dbReference type="EMBL" id="CAJVQB010127032">
    <property type="protein sequence ID" value="CAG8853632.1"/>
    <property type="molecule type" value="Genomic_DNA"/>
</dbReference>
<organism evidence="1 2">
    <name type="scientific">Gigaspora margarita</name>
    <dbReference type="NCBI Taxonomy" id="4874"/>
    <lineage>
        <taxon>Eukaryota</taxon>
        <taxon>Fungi</taxon>
        <taxon>Fungi incertae sedis</taxon>
        <taxon>Mucoromycota</taxon>
        <taxon>Glomeromycotina</taxon>
        <taxon>Glomeromycetes</taxon>
        <taxon>Diversisporales</taxon>
        <taxon>Gigasporaceae</taxon>
        <taxon>Gigaspora</taxon>
    </lineage>
</organism>
<gene>
    <name evidence="1" type="ORF">GMARGA_LOCUS42453</name>
</gene>
<keyword evidence="2" id="KW-1185">Reference proteome</keyword>